<dbReference type="EMBL" id="BAAATK010000031">
    <property type="protein sequence ID" value="GAA2447780.1"/>
    <property type="molecule type" value="Genomic_DNA"/>
</dbReference>
<sequence length="100" mass="10753">MRRRVAVGMKCTVTTGSLLLERKERPARHALLVTAAQADPPIYAALVTEWRAVGRMIPGARDAQWAALTSPAEPDAPLRDAWGGTADVPSGIRAELVPVR</sequence>
<comment type="caution">
    <text evidence="1">The sequence shown here is derived from an EMBL/GenBank/DDBJ whole genome shotgun (WGS) entry which is preliminary data.</text>
</comment>
<name>A0ABN3K6B2_9ACTN</name>
<proteinExistence type="predicted"/>
<reference evidence="1 2" key="1">
    <citation type="journal article" date="2019" name="Int. J. Syst. Evol. Microbiol.">
        <title>The Global Catalogue of Microorganisms (GCM) 10K type strain sequencing project: providing services to taxonomists for standard genome sequencing and annotation.</title>
        <authorList>
            <consortium name="The Broad Institute Genomics Platform"/>
            <consortium name="The Broad Institute Genome Sequencing Center for Infectious Disease"/>
            <person name="Wu L."/>
            <person name="Ma J."/>
        </authorList>
    </citation>
    <scope>NUCLEOTIDE SEQUENCE [LARGE SCALE GENOMIC DNA]</scope>
    <source>
        <strain evidence="1 2">JCM 6922</strain>
    </source>
</reference>
<dbReference type="Proteomes" id="UP001500460">
    <property type="component" value="Unassembled WGS sequence"/>
</dbReference>
<gene>
    <name evidence="1" type="ORF">GCM10010421_44610</name>
</gene>
<keyword evidence="2" id="KW-1185">Reference proteome</keyword>
<organism evidence="1 2">
    <name type="scientific">Streptomyces glaucus</name>
    <dbReference type="NCBI Taxonomy" id="284029"/>
    <lineage>
        <taxon>Bacteria</taxon>
        <taxon>Bacillati</taxon>
        <taxon>Actinomycetota</taxon>
        <taxon>Actinomycetes</taxon>
        <taxon>Kitasatosporales</taxon>
        <taxon>Streptomycetaceae</taxon>
        <taxon>Streptomyces</taxon>
    </lineage>
</organism>
<protein>
    <submittedName>
        <fullName evidence="1">Uncharacterized protein</fullName>
    </submittedName>
</protein>
<accession>A0ABN3K6B2</accession>
<evidence type="ECO:0000313" key="2">
    <source>
        <dbReference type="Proteomes" id="UP001500460"/>
    </source>
</evidence>
<evidence type="ECO:0000313" key="1">
    <source>
        <dbReference type="EMBL" id="GAA2447780.1"/>
    </source>
</evidence>